<evidence type="ECO:0000256" key="1">
    <source>
        <dbReference type="ARBA" id="ARBA00022723"/>
    </source>
</evidence>
<name>A0ABR5AEX2_9BACL</name>
<sequence length="113" mass="12891">MKVSKMNEPHYVWGENCDGWRLADEPDRSVIHERMPPGTSETEHYHVRAKQLFFMLSGQAAMYIKGERTLLNAHEGIAIEPGVPHRMTNESAEPTEFLVISTPTTKGDRIEVR</sequence>
<evidence type="ECO:0000313" key="3">
    <source>
        <dbReference type="EMBL" id="KIL39613.1"/>
    </source>
</evidence>
<dbReference type="Proteomes" id="UP000031967">
    <property type="component" value="Unassembled WGS sequence"/>
</dbReference>
<keyword evidence="1" id="KW-0479">Metal-binding</keyword>
<proteinExistence type="predicted"/>
<dbReference type="InterPro" id="IPR013096">
    <property type="entry name" value="Cupin_2"/>
</dbReference>
<gene>
    <name evidence="3" type="ORF">SD70_18990</name>
</gene>
<reference evidence="3 4" key="1">
    <citation type="submission" date="2014-12" db="EMBL/GenBank/DDBJ databases">
        <title>Draft genome sequence of Paenibacillus kamchatkensis strain B-2647.</title>
        <authorList>
            <person name="Karlyshev A.V."/>
            <person name="Kudryashova E.B."/>
        </authorList>
    </citation>
    <scope>NUCLEOTIDE SEQUENCE [LARGE SCALE GENOMIC DNA]</scope>
    <source>
        <strain evidence="3 4">VKM B-2647</strain>
    </source>
</reference>
<dbReference type="RefSeq" id="WP_041049090.1">
    <property type="nucleotide sequence ID" value="NZ_JXAK01000034.1"/>
</dbReference>
<dbReference type="SUPFAM" id="SSF51182">
    <property type="entry name" value="RmlC-like cupins"/>
    <property type="match status" value="1"/>
</dbReference>
<comment type="caution">
    <text evidence="3">The sequence shown here is derived from an EMBL/GenBank/DDBJ whole genome shotgun (WGS) entry which is preliminary data.</text>
</comment>
<protein>
    <submittedName>
        <fullName evidence="3">Cupin</fullName>
    </submittedName>
</protein>
<dbReference type="EMBL" id="JXAK01000034">
    <property type="protein sequence ID" value="KIL39613.1"/>
    <property type="molecule type" value="Genomic_DNA"/>
</dbReference>
<evidence type="ECO:0000259" key="2">
    <source>
        <dbReference type="Pfam" id="PF07883"/>
    </source>
</evidence>
<feature type="domain" description="Cupin type-2" evidence="2">
    <location>
        <begin position="32"/>
        <end position="100"/>
    </location>
</feature>
<accession>A0ABR5AEX2</accession>
<organism evidence="3 4">
    <name type="scientific">Gordoniibacillus kamchatkensis</name>
    <dbReference type="NCBI Taxonomy" id="1590651"/>
    <lineage>
        <taxon>Bacteria</taxon>
        <taxon>Bacillati</taxon>
        <taxon>Bacillota</taxon>
        <taxon>Bacilli</taxon>
        <taxon>Bacillales</taxon>
        <taxon>Paenibacillaceae</taxon>
        <taxon>Gordoniibacillus</taxon>
    </lineage>
</organism>
<dbReference type="PANTHER" id="PTHR35848:SF9">
    <property type="entry name" value="SLL1358 PROTEIN"/>
    <property type="match status" value="1"/>
</dbReference>
<dbReference type="InterPro" id="IPR014710">
    <property type="entry name" value="RmlC-like_jellyroll"/>
</dbReference>
<dbReference type="Gene3D" id="2.60.120.10">
    <property type="entry name" value="Jelly Rolls"/>
    <property type="match status" value="1"/>
</dbReference>
<keyword evidence="4" id="KW-1185">Reference proteome</keyword>
<dbReference type="InterPro" id="IPR051610">
    <property type="entry name" value="GPI/OXD"/>
</dbReference>
<dbReference type="PANTHER" id="PTHR35848">
    <property type="entry name" value="OXALATE-BINDING PROTEIN"/>
    <property type="match status" value="1"/>
</dbReference>
<evidence type="ECO:0000313" key="4">
    <source>
        <dbReference type="Proteomes" id="UP000031967"/>
    </source>
</evidence>
<dbReference type="InterPro" id="IPR011051">
    <property type="entry name" value="RmlC_Cupin_sf"/>
</dbReference>
<dbReference type="Pfam" id="PF07883">
    <property type="entry name" value="Cupin_2"/>
    <property type="match status" value="1"/>
</dbReference>